<organism evidence="1 2">
    <name type="scientific">Acrocarpospora corrugata</name>
    <dbReference type="NCBI Taxonomy" id="35763"/>
    <lineage>
        <taxon>Bacteria</taxon>
        <taxon>Bacillati</taxon>
        <taxon>Actinomycetota</taxon>
        <taxon>Actinomycetes</taxon>
        <taxon>Streptosporangiales</taxon>
        <taxon>Streptosporangiaceae</taxon>
        <taxon>Acrocarpospora</taxon>
    </lineage>
</organism>
<protein>
    <submittedName>
        <fullName evidence="1">Uncharacterized protein</fullName>
    </submittedName>
</protein>
<evidence type="ECO:0000313" key="1">
    <source>
        <dbReference type="EMBL" id="GER99726.1"/>
    </source>
</evidence>
<name>A0A5M3VSH3_9ACTN</name>
<dbReference type="EMBL" id="BLAD01000041">
    <property type="protein sequence ID" value="GER99726.1"/>
    <property type="molecule type" value="Genomic_DNA"/>
</dbReference>
<keyword evidence="2" id="KW-1185">Reference proteome</keyword>
<comment type="caution">
    <text evidence="1">The sequence shown here is derived from an EMBL/GenBank/DDBJ whole genome shotgun (WGS) entry which is preliminary data.</text>
</comment>
<accession>A0A5M3VSH3</accession>
<reference evidence="1 2" key="1">
    <citation type="submission" date="2019-10" db="EMBL/GenBank/DDBJ databases">
        <title>Whole genome shotgun sequence of Acrocarpospora corrugata NBRC 13972.</title>
        <authorList>
            <person name="Ichikawa N."/>
            <person name="Kimura A."/>
            <person name="Kitahashi Y."/>
            <person name="Komaki H."/>
            <person name="Oguchi A."/>
        </authorList>
    </citation>
    <scope>NUCLEOTIDE SEQUENCE [LARGE SCALE GENOMIC DNA]</scope>
    <source>
        <strain evidence="1 2">NBRC 13972</strain>
    </source>
</reference>
<evidence type="ECO:0000313" key="2">
    <source>
        <dbReference type="Proteomes" id="UP000334990"/>
    </source>
</evidence>
<proteinExistence type="predicted"/>
<sequence>MPVLAGGTGTAAKLFLATLAAIGAYVGVGIAHVAPAEPVRTITLSARSLPVEEALPAPAAGLVSVAALAGDPGCDNSYQVQTLVPAAPDGVMYDWTLQRWSDNQRAWQNYLVTSGGFADGDARTVRWNPRVVANPGTYRAVLAVDGETYRSQKFQVSC</sequence>
<gene>
    <name evidence="1" type="ORF">Acor_17900</name>
</gene>
<dbReference type="AlphaFoldDB" id="A0A5M3VSH3"/>
<dbReference type="Proteomes" id="UP000334990">
    <property type="component" value="Unassembled WGS sequence"/>
</dbReference>